<evidence type="ECO:0000313" key="1">
    <source>
        <dbReference type="EMBL" id="CAD6187010.1"/>
    </source>
</evidence>
<accession>A0A8S1H103</accession>
<proteinExistence type="predicted"/>
<dbReference type="EMBL" id="CAJGYM010000005">
    <property type="protein sequence ID" value="CAD6187010.1"/>
    <property type="molecule type" value="Genomic_DNA"/>
</dbReference>
<name>A0A8S1H103_9PELO</name>
<protein>
    <submittedName>
        <fullName evidence="1">Uncharacterized protein</fullName>
    </submittedName>
</protein>
<sequence length="73" mass="8526">MATWGRESVRHAETQTKVAYFLLGKKSFLSSITTQDFEQYHQYYSPEIVPRAIARAFRNGAKFIWFANVAFMD</sequence>
<keyword evidence="2" id="KW-1185">Reference proteome</keyword>
<dbReference type="Proteomes" id="UP000835052">
    <property type="component" value="Unassembled WGS sequence"/>
</dbReference>
<evidence type="ECO:0000313" key="2">
    <source>
        <dbReference type="Proteomes" id="UP000835052"/>
    </source>
</evidence>
<gene>
    <name evidence="1" type="ORF">CAUJ_LOCUS2929</name>
</gene>
<comment type="caution">
    <text evidence="1">The sequence shown here is derived from an EMBL/GenBank/DDBJ whole genome shotgun (WGS) entry which is preliminary data.</text>
</comment>
<reference evidence="1" key="1">
    <citation type="submission" date="2020-10" db="EMBL/GenBank/DDBJ databases">
        <authorList>
            <person name="Kikuchi T."/>
        </authorList>
    </citation>
    <scope>NUCLEOTIDE SEQUENCE</scope>
    <source>
        <strain evidence="1">NKZ352</strain>
    </source>
</reference>
<organism evidence="1 2">
    <name type="scientific">Caenorhabditis auriculariae</name>
    <dbReference type="NCBI Taxonomy" id="2777116"/>
    <lineage>
        <taxon>Eukaryota</taxon>
        <taxon>Metazoa</taxon>
        <taxon>Ecdysozoa</taxon>
        <taxon>Nematoda</taxon>
        <taxon>Chromadorea</taxon>
        <taxon>Rhabditida</taxon>
        <taxon>Rhabditina</taxon>
        <taxon>Rhabditomorpha</taxon>
        <taxon>Rhabditoidea</taxon>
        <taxon>Rhabditidae</taxon>
        <taxon>Peloderinae</taxon>
        <taxon>Caenorhabditis</taxon>
    </lineage>
</organism>
<dbReference type="AlphaFoldDB" id="A0A8S1H103"/>